<gene>
    <name evidence="1" type="ORF">J43TS3_09980</name>
</gene>
<proteinExistence type="predicted"/>
<reference evidence="1" key="1">
    <citation type="submission" date="2021-03" db="EMBL/GenBank/DDBJ databases">
        <title>Antimicrobial resistance genes in bacteria isolated from Japanese honey, and their potential for conferring macrolide and lincosamide resistance in the American foulbrood pathogen Paenibacillus larvae.</title>
        <authorList>
            <person name="Okamoto M."/>
            <person name="Kumagai M."/>
            <person name="Kanamori H."/>
            <person name="Takamatsu D."/>
        </authorList>
    </citation>
    <scope>NUCLEOTIDE SEQUENCE</scope>
    <source>
        <strain evidence="1">J43TS3</strain>
    </source>
</reference>
<accession>A0A919X5P5</accession>
<comment type="caution">
    <text evidence="1">The sequence shown here is derived from an EMBL/GenBank/DDBJ whole genome shotgun (WGS) entry which is preliminary data.</text>
</comment>
<keyword evidence="2" id="KW-1185">Reference proteome</keyword>
<evidence type="ECO:0000313" key="2">
    <source>
        <dbReference type="Proteomes" id="UP000676917"/>
    </source>
</evidence>
<name>A0A919X5P5_9BACI</name>
<dbReference type="Proteomes" id="UP000676917">
    <property type="component" value="Unassembled WGS sequence"/>
</dbReference>
<evidence type="ECO:0000313" key="1">
    <source>
        <dbReference type="EMBL" id="GIO26387.1"/>
    </source>
</evidence>
<protein>
    <submittedName>
        <fullName evidence="1">Uncharacterized protein</fullName>
    </submittedName>
</protein>
<organism evidence="1 2">
    <name type="scientific">Ornithinibacillus bavariensis</name>
    <dbReference type="NCBI Taxonomy" id="545502"/>
    <lineage>
        <taxon>Bacteria</taxon>
        <taxon>Bacillati</taxon>
        <taxon>Bacillota</taxon>
        <taxon>Bacilli</taxon>
        <taxon>Bacillales</taxon>
        <taxon>Bacillaceae</taxon>
        <taxon>Ornithinibacillus</taxon>
    </lineage>
</organism>
<dbReference type="AlphaFoldDB" id="A0A919X5P5"/>
<dbReference type="EMBL" id="BORP01000001">
    <property type="protein sequence ID" value="GIO26387.1"/>
    <property type="molecule type" value="Genomic_DNA"/>
</dbReference>
<sequence length="64" mass="7367">MFCKVGLENYQNHLFWNLIKYTNHITGGWLATQICTQNDIFDDFGSLSTGYNIILANNGKHRCL</sequence>